<feature type="domain" description="Signal transduction histidine kinase internal region" evidence="2">
    <location>
        <begin position="438"/>
        <end position="517"/>
    </location>
</feature>
<keyword evidence="1" id="KW-0472">Membrane</keyword>
<dbReference type="InterPro" id="IPR036890">
    <property type="entry name" value="HATPase_C_sf"/>
</dbReference>
<evidence type="ECO:0000256" key="1">
    <source>
        <dbReference type="SAM" id="Phobius"/>
    </source>
</evidence>
<feature type="transmembrane region" description="Helical" evidence="1">
    <location>
        <begin position="402"/>
        <end position="418"/>
    </location>
</feature>
<dbReference type="Gene3D" id="1.25.40.10">
    <property type="entry name" value="Tetratricopeptide repeat domain"/>
    <property type="match status" value="1"/>
</dbReference>
<dbReference type="PROSITE" id="PS51257">
    <property type="entry name" value="PROKAR_LIPOPROTEIN"/>
    <property type="match status" value="1"/>
</dbReference>
<dbReference type="AlphaFoldDB" id="A0A1H9KPT3"/>
<keyword evidence="1" id="KW-1133">Transmembrane helix</keyword>
<dbReference type="GO" id="GO:0016020">
    <property type="term" value="C:membrane"/>
    <property type="evidence" value="ECO:0007669"/>
    <property type="project" value="InterPro"/>
</dbReference>
<protein>
    <submittedName>
        <fullName evidence="3">Histidine kinase</fullName>
    </submittedName>
</protein>
<dbReference type="Gene3D" id="3.30.565.10">
    <property type="entry name" value="Histidine kinase-like ATPase, C-terminal domain"/>
    <property type="match status" value="1"/>
</dbReference>
<dbReference type="STRING" id="478744.SAMN05444359_12163"/>
<sequence>MQTPVFRIYFLSLASLILLTISCNEIKEVPADKPVAYYPEEEMFSNEEFQMLPSGKEQERVWDSLITAFEPLLLIDPAERPARDLQGMRGIWEPVFGSYDRLAYNISITADDYLAAGDVASATRLFLALGHFCNAEGDHLLGTSFNDRAYEIARENRDTSSMGWALSQSSDSFIFTADSASAMGYLRRALVFADATKNYGLKASIYVHIGAAHHYVGHIEGLYDFNQLALALSREHGLSKYEQLSLTNIAYALNFMGQPKKAIELLHRDFIPSKNHLTDATAFMQLVLFESFLSLGRFEEAEKALDIACQISEKSGFFFSISYCKKGLVDFYEKKGDLEEAIKRLRDYYAHRELALNDDAQKDMRAIQIAQLEKEKEWTISRLEQERKEQEFQQRSKLNKRLFIAFGICFLIILWLFYKMGRTRIREASQQTQLAEVKLKLLREKMNPHFMFNAINGIQNQILKSNSIEAYNYLGKFADLLRVITKSEASFFTGLQEEIEFLTTYLELEQLRFRQQFECEIIIDEELKTCDVLIPSMMIQPFVENAIVHGLSILPRKGRLTITLEKLPGNIRCIVEDNGRGRVAANLIKNEHKSEHLSVASDIADRRIDFLRDSGYEDTRIDIEDLYHHGEACGTRVTLILPIIKADTKIEQSSPSLFR</sequence>
<dbReference type="PANTHER" id="PTHR34220">
    <property type="entry name" value="SENSOR HISTIDINE KINASE YPDA"/>
    <property type="match status" value="1"/>
</dbReference>
<dbReference type="Pfam" id="PF06580">
    <property type="entry name" value="His_kinase"/>
    <property type="match status" value="1"/>
</dbReference>
<organism evidence="3 4">
    <name type="scientific">Neolewinella agarilytica</name>
    <dbReference type="NCBI Taxonomy" id="478744"/>
    <lineage>
        <taxon>Bacteria</taxon>
        <taxon>Pseudomonadati</taxon>
        <taxon>Bacteroidota</taxon>
        <taxon>Saprospiria</taxon>
        <taxon>Saprospirales</taxon>
        <taxon>Lewinellaceae</taxon>
        <taxon>Neolewinella</taxon>
    </lineage>
</organism>
<dbReference type="InParanoid" id="A0A1H9KPT3"/>
<proteinExistence type="predicted"/>
<accession>A0A1H9KPT3</accession>
<keyword evidence="1" id="KW-0812">Transmembrane</keyword>
<dbReference type="PANTHER" id="PTHR34220:SF7">
    <property type="entry name" value="SENSOR HISTIDINE KINASE YPDA"/>
    <property type="match status" value="1"/>
</dbReference>
<name>A0A1H9KPT3_9BACT</name>
<dbReference type="Proteomes" id="UP000199021">
    <property type="component" value="Unassembled WGS sequence"/>
</dbReference>
<evidence type="ECO:0000313" key="4">
    <source>
        <dbReference type="Proteomes" id="UP000199021"/>
    </source>
</evidence>
<dbReference type="SUPFAM" id="SSF48452">
    <property type="entry name" value="TPR-like"/>
    <property type="match status" value="2"/>
</dbReference>
<dbReference type="GO" id="GO:0000155">
    <property type="term" value="F:phosphorelay sensor kinase activity"/>
    <property type="evidence" value="ECO:0007669"/>
    <property type="project" value="InterPro"/>
</dbReference>
<keyword evidence="3" id="KW-0418">Kinase</keyword>
<evidence type="ECO:0000259" key="2">
    <source>
        <dbReference type="Pfam" id="PF06580"/>
    </source>
</evidence>
<evidence type="ECO:0000313" key="3">
    <source>
        <dbReference type="EMBL" id="SER01098.1"/>
    </source>
</evidence>
<reference evidence="4" key="1">
    <citation type="submission" date="2016-10" db="EMBL/GenBank/DDBJ databases">
        <authorList>
            <person name="Varghese N."/>
            <person name="Submissions S."/>
        </authorList>
    </citation>
    <scope>NUCLEOTIDE SEQUENCE [LARGE SCALE GENOMIC DNA]</scope>
    <source>
        <strain evidence="4">DSM 24740</strain>
    </source>
</reference>
<dbReference type="InterPro" id="IPR011990">
    <property type="entry name" value="TPR-like_helical_dom_sf"/>
</dbReference>
<dbReference type="EMBL" id="FOFB01000021">
    <property type="protein sequence ID" value="SER01098.1"/>
    <property type="molecule type" value="Genomic_DNA"/>
</dbReference>
<keyword evidence="4" id="KW-1185">Reference proteome</keyword>
<dbReference type="SUPFAM" id="SSF55874">
    <property type="entry name" value="ATPase domain of HSP90 chaperone/DNA topoisomerase II/histidine kinase"/>
    <property type="match status" value="1"/>
</dbReference>
<dbReference type="InterPro" id="IPR050640">
    <property type="entry name" value="Bact_2-comp_sensor_kinase"/>
</dbReference>
<keyword evidence="3" id="KW-0808">Transferase</keyword>
<dbReference type="InterPro" id="IPR010559">
    <property type="entry name" value="Sig_transdc_His_kin_internal"/>
</dbReference>
<gene>
    <name evidence="3" type="ORF">SAMN05444359_12163</name>
</gene>